<accession>A0A8J7RWQ1</accession>
<name>A0A8J7RWQ1_9PROT</name>
<gene>
    <name evidence="2" type="ORF">KAJ83_02715</name>
</gene>
<keyword evidence="1" id="KW-1133">Transmembrane helix</keyword>
<evidence type="ECO:0000313" key="3">
    <source>
        <dbReference type="Proteomes" id="UP000672602"/>
    </source>
</evidence>
<proteinExistence type="predicted"/>
<dbReference type="EMBL" id="JAGMWN010000001">
    <property type="protein sequence ID" value="MBP5855905.1"/>
    <property type="molecule type" value="Genomic_DNA"/>
</dbReference>
<keyword evidence="1" id="KW-0812">Transmembrane</keyword>
<evidence type="ECO:0000313" key="2">
    <source>
        <dbReference type="EMBL" id="MBP5855905.1"/>
    </source>
</evidence>
<protein>
    <submittedName>
        <fullName evidence="2">DUF3325 domain-containing protein</fullName>
    </submittedName>
</protein>
<reference evidence="2" key="1">
    <citation type="submission" date="2021-04" db="EMBL/GenBank/DDBJ databases">
        <authorList>
            <person name="Zhang D.-C."/>
        </authorList>
    </citation>
    <scope>NUCLEOTIDE SEQUENCE</scope>
    <source>
        <strain evidence="2">CGMCC 1.15697</strain>
    </source>
</reference>
<evidence type="ECO:0000256" key="1">
    <source>
        <dbReference type="SAM" id="Phobius"/>
    </source>
</evidence>
<feature type="transmembrane region" description="Helical" evidence="1">
    <location>
        <begin position="36"/>
        <end position="55"/>
    </location>
</feature>
<dbReference type="RefSeq" id="WP_210680469.1">
    <property type="nucleotide sequence ID" value="NZ_JAGMWN010000001.1"/>
</dbReference>
<keyword evidence="1" id="KW-0472">Membrane</keyword>
<feature type="transmembrane region" description="Helical" evidence="1">
    <location>
        <begin position="67"/>
        <end position="87"/>
    </location>
</feature>
<comment type="caution">
    <text evidence="2">The sequence shown here is derived from an EMBL/GenBank/DDBJ whole genome shotgun (WGS) entry which is preliminary data.</text>
</comment>
<sequence length="112" mass="11146">MLIAAVFCAVYAGWAALALAMDRHARDIGRTPPRPATVIVLRLAGTGVLAAALAGCAARWGWAIGPVAWLGMLGVGALLFTLTLSVIPRAAVPAAAALAMVGTISAGASLLG</sequence>
<dbReference type="Pfam" id="PF11804">
    <property type="entry name" value="DUF3325"/>
    <property type="match status" value="1"/>
</dbReference>
<feature type="transmembrane region" description="Helical" evidence="1">
    <location>
        <begin position="93"/>
        <end position="111"/>
    </location>
</feature>
<dbReference type="Proteomes" id="UP000672602">
    <property type="component" value="Unassembled WGS sequence"/>
</dbReference>
<organism evidence="2 3">
    <name type="scientific">Marivibrio halodurans</name>
    <dbReference type="NCBI Taxonomy" id="2039722"/>
    <lineage>
        <taxon>Bacteria</taxon>
        <taxon>Pseudomonadati</taxon>
        <taxon>Pseudomonadota</taxon>
        <taxon>Alphaproteobacteria</taxon>
        <taxon>Rhodospirillales</taxon>
        <taxon>Rhodospirillaceae</taxon>
        <taxon>Marivibrio</taxon>
    </lineage>
</organism>
<dbReference type="AlphaFoldDB" id="A0A8J7RWQ1"/>
<dbReference type="InterPro" id="IPR021762">
    <property type="entry name" value="DUF3325"/>
</dbReference>
<keyword evidence="3" id="KW-1185">Reference proteome</keyword>